<evidence type="ECO:0000313" key="7">
    <source>
        <dbReference type="Proteomes" id="UP000692954"/>
    </source>
</evidence>
<dbReference type="GO" id="GO:0008270">
    <property type="term" value="F:zinc ion binding"/>
    <property type="evidence" value="ECO:0007669"/>
    <property type="project" value="InterPro"/>
</dbReference>
<evidence type="ECO:0000259" key="5">
    <source>
        <dbReference type="Pfam" id="PF13023"/>
    </source>
</evidence>
<dbReference type="GO" id="GO:0070971">
    <property type="term" value="C:endoplasmic reticulum exit site"/>
    <property type="evidence" value="ECO:0007669"/>
    <property type="project" value="TreeGrafter"/>
</dbReference>
<dbReference type="GO" id="GO:0090110">
    <property type="term" value="P:COPII-coated vesicle cargo loading"/>
    <property type="evidence" value="ECO:0007669"/>
    <property type="project" value="TreeGrafter"/>
</dbReference>
<dbReference type="PANTHER" id="PTHR13803:SF4">
    <property type="entry name" value="SECRETORY 24CD, ISOFORM C"/>
    <property type="match status" value="1"/>
</dbReference>
<dbReference type="InterPro" id="IPR006896">
    <property type="entry name" value="Sec23/24_trunk_dom"/>
</dbReference>
<dbReference type="InterPro" id="IPR006895">
    <property type="entry name" value="Znf_Sec23_Sec24"/>
</dbReference>
<keyword evidence="7" id="KW-1185">Reference proteome</keyword>
<proteinExistence type="inferred from homology"/>
<keyword evidence="2" id="KW-0472">Membrane</keyword>
<name>A0A8S1M5Y1_9CILI</name>
<evidence type="ECO:0000256" key="2">
    <source>
        <dbReference type="SAM" id="Phobius"/>
    </source>
</evidence>
<organism evidence="6 7">
    <name type="scientific">Paramecium sonneborni</name>
    <dbReference type="NCBI Taxonomy" id="65129"/>
    <lineage>
        <taxon>Eukaryota</taxon>
        <taxon>Sar</taxon>
        <taxon>Alveolata</taxon>
        <taxon>Ciliophora</taxon>
        <taxon>Intramacronucleata</taxon>
        <taxon>Oligohymenophorea</taxon>
        <taxon>Peniculida</taxon>
        <taxon>Parameciidae</taxon>
        <taxon>Paramecium</taxon>
    </lineage>
</organism>
<feature type="domain" description="Zinc finger Sec23/Sec24-type" evidence="3">
    <location>
        <begin position="43"/>
        <end position="74"/>
    </location>
</feature>
<dbReference type="PANTHER" id="PTHR13803">
    <property type="entry name" value="SEC24-RELATED PROTEIN"/>
    <property type="match status" value="1"/>
</dbReference>
<evidence type="ECO:0000259" key="4">
    <source>
        <dbReference type="Pfam" id="PF04811"/>
    </source>
</evidence>
<feature type="transmembrane region" description="Helical" evidence="2">
    <location>
        <begin position="321"/>
        <end position="339"/>
    </location>
</feature>
<evidence type="ECO:0000259" key="3">
    <source>
        <dbReference type="Pfam" id="PF04810"/>
    </source>
</evidence>
<keyword evidence="2" id="KW-0812">Transmembrane</keyword>
<dbReference type="AlphaFoldDB" id="A0A8S1M5Y1"/>
<comment type="similarity">
    <text evidence="1">Belongs to the SEC23/SEC24 family. SEC24 subfamily.</text>
</comment>
<dbReference type="GO" id="GO:0006886">
    <property type="term" value="P:intracellular protein transport"/>
    <property type="evidence" value="ECO:0007669"/>
    <property type="project" value="InterPro"/>
</dbReference>
<protein>
    <recommendedName>
        <fullName evidence="8">HD domain-containing protein</fullName>
    </recommendedName>
</protein>
<dbReference type="GO" id="GO:0000149">
    <property type="term" value="F:SNARE binding"/>
    <property type="evidence" value="ECO:0007669"/>
    <property type="project" value="TreeGrafter"/>
</dbReference>
<keyword evidence="2" id="KW-1133">Transmembrane helix</keyword>
<sequence>MRSSVSAIGNEPSILQQTEIPFGQIYNHQSNHLFLNQIYHKYKAYFSPYFQFGQGGNIYVCNFCKMKKQVTPDYLCDLGQGNQRSNKFSRDNINKEFAKGLYSKIISSFQSILDIIPYPNKPDIAFIKFDSTIQFFHIPKNVTGEPQIIVASELDEANVPLPPEKLFLNIENGRDKIVYMLEKLGKFGETINQYTNQQVSISKCNLINVTQKWTYNIFWIFSANRENYLINQQTLNYLVRIRKNCFINLIFKFMSNQVVYIIQMIIIQNIQHLCNLDMCVFQTIQENIQKYVKFFNVAQQLKFVQRKEWTRFSLIQELESFAYHSWLIQMIALFLFLPANELNKDKFIKIAVFHDFSEEIVGGIISREIFQLMKRNLRKIMQ</sequence>
<comment type="caution">
    <text evidence="6">The sequence shown here is derived from an EMBL/GenBank/DDBJ whole genome shotgun (WGS) entry which is preliminary data.</text>
</comment>
<dbReference type="Proteomes" id="UP000692954">
    <property type="component" value="Unassembled WGS sequence"/>
</dbReference>
<dbReference type="Pfam" id="PF04811">
    <property type="entry name" value="Sec23_trunk"/>
    <property type="match status" value="1"/>
</dbReference>
<dbReference type="GO" id="GO:0030127">
    <property type="term" value="C:COPII vesicle coat"/>
    <property type="evidence" value="ECO:0007669"/>
    <property type="project" value="InterPro"/>
</dbReference>
<dbReference type="InterPro" id="IPR050550">
    <property type="entry name" value="SEC23_SEC24_subfamily"/>
</dbReference>
<feature type="domain" description="Sec23/Sec24 trunk" evidence="4">
    <location>
        <begin position="99"/>
        <end position="188"/>
    </location>
</feature>
<evidence type="ECO:0000256" key="1">
    <source>
        <dbReference type="ARBA" id="ARBA00008334"/>
    </source>
</evidence>
<evidence type="ECO:0008006" key="8">
    <source>
        <dbReference type="Google" id="ProtNLM"/>
    </source>
</evidence>
<gene>
    <name evidence="6" type="ORF">PSON_ATCC_30995.1.T0330385</name>
</gene>
<reference evidence="6" key="1">
    <citation type="submission" date="2021-01" db="EMBL/GenBank/DDBJ databases">
        <authorList>
            <consortium name="Genoscope - CEA"/>
            <person name="William W."/>
        </authorList>
    </citation>
    <scope>NUCLEOTIDE SEQUENCE</scope>
</reference>
<dbReference type="InterPro" id="IPR006674">
    <property type="entry name" value="HD_domain"/>
</dbReference>
<dbReference type="Pfam" id="PF04810">
    <property type="entry name" value="zf-Sec23_Sec24"/>
    <property type="match status" value="1"/>
</dbReference>
<accession>A0A8S1M5Y1</accession>
<evidence type="ECO:0000313" key="6">
    <source>
        <dbReference type="EMBL" id="CAD8075690.1"/>
    </source>
</evidence>
<dbReference type="EMBL" id="CAJJDN010000033">
    <property type="protein sequence ID" value="CAD8075690.1"/>
    <property type="molecule type" value="Genomic_DNA"/>
</dbReference>
<feature type="domain" description="HD" evidence="5">
    <location>
        <begin position="299"/>
        <end position="368"/>
    </location>
</feature>
<dbReference type="Pfam" id="PF13023">
    <property type="entry name" value="HD_3"/>
    <property type="match status" value="1"/>
</dbReference>